<dbReference type="PANTHER" id="PTHR10055">
    <property type="entry name" value="TRYPTOPHANYL-TRNA SYNTHETASE"/>
    <property type="match status" value="1"/>
</dbReference>
<dbReference type="InterPro" id="IPR014729">
    <property type="entry name" value="Rossmann-like_a/b/a_fold"/>
</dbReference>
<evidence type="ECO:0000313" key="4">
    <source>
        <dbReference type="Proteomes" id="UP000076532"/>
    </source>
</evidence>
<accession>A0A167V6T6</accession>
<dbReference type="GO" id="GO:0005737">
    <property type="term" value="C:cytoplasm"/>
    <property type="evidence" value="ECO:0007669"/>
    <property type="project" value="TreeGrafter"/>
</dbReference>
<dbReference type="EMBL" id="KV417895">
    <property type="protein sequence ID" value="KZP04698.1"/>
    <property type="molecule type" value="Genomic_DNA"/>
</dbReference>
<keyword evidence="3" id="KW-0808">Transferase</keyword>
<dbReference type="AlphaFoldDB" id="A0A167V6T6"/>
<organism evidence="3 4">
    <name type="scientific">Athelia psychrophila</name>
    <dbReference type="NCBI Taxonomy" id="1759441"/>
    <lineage>
        <taxon>Eukaryota</taxon>
        <taxon>Fungi</taxon>
        <taxon>Dikarya</taxon>
        <taxon>Basidiomycota</taxon>
        <taxon>Agaricomycotina</taxon>
        <taxon>Agaricomycetes</taxon>
        <taxon>Agaricomycetidae</taxon>
        <taxon>Atheliales</taxon>
        <taxon>Atheliaceae</taxon>
        <taxon>Athelia</taxon>
    </lineage>
</organism>
<feature type="region of interest" description="Disordered" evidence="2">
    <location>
        <begin position="74"/>
        <end position="122"/>
    </location>
</feature>
<protein>
    <recommendedName>
        <fullName evidence="1">Tryptophanyl-tRNA synthetase</fullName>
    </recommendedName>
</protein>
<dbReference type="GO" id="GO:0005524">
    <property type="term" value="F:ATP binding"/>
    <property type="evidence" value="ECO:0007669"/>
    <property type="project" value="InterPro"/>
</dbReference>
<dbReference type="GO" id="GO:0006436">
    <property type="term" value="P:tryptophanyl-tRNA aminoacylation"/>
    <property type="evidence" value="ECO:0007669"/>
    <property type="project" value="InterPro"/>
</dbReference>
<dbReference type="PRINTS" id="PR01039">
    <property type="entry name" value="TRNASYNTHTRP"/>
</dbReference>
<dbReference type="SUPFAM" id="SSF52374">
    <property type="entry name" value="Nucleotidylyl transferase"/>
    <property type="match status" value="1"/>
</dbReference>
<keyword evidence="4" id="KW-1185">Reference proteome</keyword>
<dbReference type="GO" id="GO:0004830">
    <property type="term" value="F:tryptophan-tRNA ligase activity"/>
    <property type="evidence" value="ECO:0007669"/>
    <property type="project" value="InterPro"/>
</dbReference>
<evidence type="ECO:0000256" key="1">
    <source>
        <dbReference type="ARBA" id="ARBA00030268"/>
    </source>
</evidence>
<dbReference type="InterPro" id="IPR002306">
    <property type="entry name" value="Trp-tRNA-ligase"/>
</dbReference>
<name>A0A167V6T6_9AGAM</name>
<dbReference type="PANTHER" id="PTHR10055:SF1">
    <property type="entry name" value="TRYPTOPHAN--TRNA LIGASE, CYTOPLASMIC"/>
    <property type="match status" value="1"/>
</dbReference>
<sequence length="380" mass="41486">MNWGLWRAFMQGQGVAAMGASPAPPTPPALTALVSLVANHLQAMRLHHPPLLAGPTSCRGRACICPNAGTNARARDPRTCTPAHVPMNTPLSSSRGLPSLVSARSSPSSLPRPRTTPPSPLVRATRAHTVPPFRLERERHCVVVCADLEKPGQVQQASCEALHDVAPTCFDINKTFIFSDCDYMGGELYRNVSRISRQVSYNQVKSTFGFTDSDNIGKVHFTTIQAAPSFSNSLPHIFGGASTIPCLIPCAIDQDPYFRLTHDIASKLKYPKPALQGPQTKIRRCRARGTLRAVPSGLDPCHGAIAAWLVLWLCCVVREYSAETLLTGQLKTKCAGLLQVFVTYFREWKAKVTEEKISAFMDSTRKIPPSFEKSKAALLN</sequence>
<dbReference type="OrthoDB" id="10261385at2759"/>
<feature type="compositionally biased region" description="Low complexity" evidence="2">
    <location>
        <begin position="97"/>
        <end position="113"/>
    </location>
</feature>
<dbReference type="Proteomes" id="UP000076532">
    <property type="component" value="Unassembled WGS sequence"/>
</dbReference>
<dbReference type="GO" id="GO:0016740">
    <property type="term" value="F:transferase activity"/>
    <property type="evidence" value="ECO:0007669"/>
    <property type="project" value="UniProtKB-KW"/>
</dbReference>
<gene>
    <name evidence="3" type="ORF">FIBSPDRAFT_1054504</name>
</gene>
<evidence type="ECO:0000313" key="3">
    <source>
        <dbReference type="EMBL" id="KZP04698.1"/>
    </source>
</evidence>
<evidence type="ECO:0000256" key="2">
    <source>
        <dbReference type="SAM" id="MobiDB-lite"/>
    </source>
</evidence>
<reference evidence="3 4" key="1">
    <citation type="journal article" date="2016" name="Mol. Biol. Evol.">
        <title>Comparative Genomics of Early-Diverging Mushroom-Forming Fungi Provides Insights into the Origins of Lignocellulose Decay Capabilities.</title>
        <authorList>
            <person name="Nagy L.G."/>
            <person name="Riley R."/>
            <person name="Tritt A."/>
            <person name="Adam C."/>
            <person name="Daum C."/>
            <person name="Floudas D."/>
            <person name="Sun H."/>
            <person name="Yadav J.S."/>
            <person name="Pangilinan J."/>
            <person name="Larsson K.H."/>
            <person name="Matsuura K."/>
            <person name="Barry K."/>
            <person name="Labutti K."/>
            <person name="Kuo R."/>
            <person name="Ohm R.A."/>
            <person name="Bhattacharya S.S."/>
            <person name="Shirouzu T."/>
            <person name="Yoshinaga Y."/>
            <person name="Martin F.M."/>
            <person name="Grigoriev I.V."/>
            <person name="Hibbett D.S."/>
        </authorList>
    </citation>
    <scope>NUCLEOTIDE SEQUENCE [LARGE SCALE GENOMIC DNA]</scope>
    <source>
        <strain evidence="3 4">CBS 109695</strain>
    </source>
</reference>
<dbReference type="STRING" id="436010.A0A167V6T6"/>
<dbReference type="Gene3D" id="3.40.50.620">
    <property type="entry name" value="HUPs"/>
    <property type="match status" value="1"/>
</dbReference>
<proteinExistence type="predicted"/>
<dbReference type="Gene3D" id="1.10.240.10">
    <property type="entry name" value="Tyrosyl-Transfer RNA Synthetase"/>
    <property type="match status" value="1"/>
</dbReference>